<name>A0AAD9LC06_9STRA</name>
<gene>
    <name evidence="1" type="ORF">P3T76_014630</name>
</gene>
<proteinExistence type="predicted"/>
<evidence type="ECO:0000313" key="2">
    <source>
        <dbReference type="Proteomes" id="UP001259832"/>
    </source>
</evidence>
<organism evidence="1 2">
    <name type="scientific">Phytophthora citrophthora</name>
    <dbReference type="NCBI Taxonomy" id="4793"/>
    <lineage>
        <taxon>Eukaryota</taxon>
        <taxon>Sar</taxon>
        <taxon>Stramenopiles</taxon>
        <taxon>Oomycota</taxon>
        <taxon>Peronosporomycetes</taxon>
        <taxon>Peronosporales</taxon>
        <taxon>Peronosporaceae</taxon>
        <taxon>Phytophthora</taxon>
    </lineage>
</organism>
<dbReference type="Proteomes" id="UP001259832">
    <property type="component" value="Unassembled WGS sequence"/>
</dbReference>
<accession>A0AAD9LC06</accession>
<protein>
    <submittedName>
        <fullName evidence="1">Uncharacterized protein</fullName>
    </submittedName>
</protein>
<keyword evidence="2" id="KW-1185">Reference proteome</keyword>
<comment type="caution">
    <text evidence="1">The sequence shown here is derived from an EMBL/GenBank/DDBJ whole genome shotgun (WGS) entry which is preliminary data.</text>
</comment>
<dbReference type="AlphaFoldDB" id="A0AAD9LC06"/>
<dbReference type="EMBL" id="JASMQC010000044">
    <property type="protein sequence ID" value="KAK1929784.1"/>
    <property type="molecule type" value="Genomic_DNA"/>
</dbReference>
<sequence>MYSQLPFEFGIDFESARNIDTCSGVIAAGAWTIAVPVKDAAVATWESTTRYRRHVGCGDLGIDDTIFVGIRWGDWPV</sequence>
<evidence type="ECO:0000313" key="1">
    <source>
        <dbReference type="EMBL" id="KAK1929784.1"/>
    </source>
</evidence>
<reference evidence="1" key="1">
    <citation type="submission" date="2023-08" db="EMBL/GenBank/DDBJ databases">
        <title>Reference Genome Resource for the Citrus Pathogen Phytophthora citrophthora.</title>
        <authorList>
            <person name="Moller H."/>
            <person name="Coetzee B."/>
            <person name="Rose L.J."/>
            <person name="Van Niekerk J.M."/>
        </authorList>
    </citation>
    <scope>NUCLEOTIDE SEQUENCE</scope>
    <source>
        <strain evidence="1">STE-U-9442</strain>
    </source>
</reference>